<sequence length="110" mass="13196">MYYYFNTEKLEFAEYDADDLILYFIKECERGGCYGPVYWHDDETGFIMRLNEAGNDEPLYNRPFTKADAKIILLGIAEFYIEQKNLPVFRHYMEAVDYALEYMRDLLLNK</sequence>
<gene>
    <name evidence="1" type="ORF">NCTC13336_00129</name>
</gene>
<dbReference type="RefSeq" id="WP_115307283.1">
    <property type="nucleotide sequence ID" value="NZ_CP091516.1"/>
</dbReference>
<name>A0A377R0U1_9NEIS</name>
<protein>
    <submittedName>
        <fullName evidence="1">Uncharacterized protein</fullName>
    </submittedName>
</protein>
<reference evidence="1 2" key="1">
    <citation type="submission" date="2018-06" db="EMBL/GenBank/DDBJ databases">
        <authorList>
            <consortium name="Pathogen Informatics"/>
            <person name="Doyle S."/>
        </authorList>
    </citation>
    <scope>NUCLEOTIDE SEQUENCE [LARGE SCALE GENOMIC DNA]</scope>
    <source>
        <strain evidence="1 2">NCTC13336</strain>
    </source>
</reference>
<dbReference type="EMBL" id="UGJJ01000001">
    <property type="protein sequence ID" value="STQ99941.1"/>
    <property type="molecule type" value="Genomic_DNA"/>
</dbReference>
<keyword evidence="2" id="KW-1185">Reference proteome</keyword>
<accession>A0A377R0U1</accession>
<evidence type="ECO:0000313" key="1">
    <source>
        <dbReference type="EMBL" id="STQ99941.1"/>
    </source>
</evidence>
<proteinExistence type="predicted"/>
<dbReference type="AlphaFoldDB" id="A0A377R0U1"/>
<organism evidence="1 2">
    <name type="scientific">Kingella potus</name>
    <dbReference type="NCBI Taxonomy" id="265175"/>
    <lineage>
        <taxon>Bacteria</taxon>
        <taxon>Pseudomonadati</taxon>
        <taxon>Pseudomonadota</taxon>
        <taxon>Betaproteobacteria</taxon>
        <taxon>Neisseriales</taxon>
        <taxon>Neisseriaceae</taxon>
        <taxon>Kingella</taxon>
    </lineage>
</organism>
<dbReference type="Proteomes" id="UP000254293">
    <property type="component" value="Unassembled WGS sequence"/>
</dbReference>
<evidence type="ECO:0000313" key="2">
    <source>
        <dbReference type="Proteomes" id="UP000254293"/>
    </source>
</evidence>